<keyword evidence="9" id="KW-1185">Reference proteome</keyword>
<keyword evidence="1" id="KW-0677">Repeat</keyword>
<dbReference type="Gene3D" id="1.10.10.10">
    <property type="entry name" value="Winged helix-like DNA-binding domain superfamily/Winged helix DNA-binding domain"/>
    <property type="match status" value="1"/>
</dbReference>
<dbReference type="InterPro" id="IPR041118">
    <property type="entry name" value="Rx_N"/>
</dbReference>
<proteinExistence type="predicted"/>
<dbReference type="InterPro" id="IPR044974">
    <property type="entry name" value="Disease_R_plants"/>
</dbReference>
<evidence type="ECO:0000313" key="8">
    <source>
        <dbReference type="EMBL" id="KAF7852279.1"/>
    </source>
</evidence>
<dbReference type="InterPro" id="IPR036388">
    <property type="entry name" value="WH-like_DNA-bd_sf"/>
</dbReference>
<dbReference type="Gramene" id="rna-gnl|WGS:JABURB|Cocit.L4573.1">
    <property type="protein sequence ID" value="cds-KAF7852279.1"/>
    <property type="gene ID" value="gene-BT93_L4573"/>
</dbReference>
<evidence type="ECO:0000313" key="9">
    <source>
        <dbReference type="Proteomes" id="UP000806378"/>
    </source>
</evidence>
<dbReference type="InterPro" id="IPR002182">
    <property type="entry name" value="NB-ARC"/>
</dbReference>
<dbReference type="Pfam" id="PF23559">
    <property type="entry name" value="WHD_DRP"/>
    <property type="match status" value="1"/>
</dbReference>
<dbReference type="GO" id="GO:0043531">
    <property type="term" value="F:ADP binding"/>
    <property type="evidence" value="ECO:0007669"/>
    <property type="project" value="InterPro"/>
</dbReference>
<organism evidence="8 9">
    <name type="scientific">Corymbia citriodora subsp. variegata</name>
    <dbReference type="NCBI Taxonomy" id="360336"/>
    <lineage>
        <taxon>Eukaryota</taxon>
        <taxon>Viridiplantae</taxon>
        <taxon>Streptophyta</taxon>
        <taxon>Embryophyta</taxon>
        <taxon>Tracheophyta</taxon>
        <taxon>Spermatophyta</taxon>
        <taxon>Magnoliopsida</taxon>
        <taxon>eudicotyledons</taxon>
        <taxon>Gunneridae</taxon>
        <taxon>Pentapetalae</taxon>
        <taxon>rosids</taxon>
        <taxon>malvids</taxon>
        <taxon>Myrtales</taxon>
        <taxon>Myrtaceae</taxon>
        <taxon>Myrtoideae</taxon>
        <taxon>Eucalypteae</taxon>
        <taxon>Corymbia</taxon>
    </lineage>
</organism>
<protein>
    <recommendedName>
        <fullName evidence="10">NB-ARC domain-containing protein</fullName>
    </recommendedName>
</protein>
<dbReference type="Gene3D" id="1.20.5.4130">
    <property type="match status" value="1"/>
</dbReference>
<dbReference type="InterPro" id="IPR055414">
    <property type="entry name" value="LRR_R13L4/SHOC2-like"/>
</dbReference>
<dbReference type="FunFam" id="1.10.10.10:FF:000322">
    <property type="entry name" value="Probable disease resistance protein At1g63360"/>
    <property type="match status" value="1"/>
</dbReference>
<dbReference type="SUPFAM" id="SSF52540">
    <property type="entry name" value="P-loop containing nucleoside triphosphate hydrolases"/>
    <property type="match status" value="1"/>
</dbReference>
<keyword evidence="2" id="KW-0547">Nucleotide-binding</keyword>
<dbReference type="Pfam" id="PF18052">
    <property type="entry name" value="Rx_N"/>
    <property type="match status" value="1"/>
</dbReference>
<name>A0A8T0D1B0_CORYI</name>
<evidence type="ECO:0000259" key="4">
    <source>
        <dbReference type="Pfam" id="PF00931"/>
    </source>
</evidence>
<dbReference type="PANTHER" id="PTHR23155:SF1205">
    <property type="entry name" value="DISEASE RESISTANCE PROTEIN RPM1"/>
    <property type="match status" value="1"/>
</dbReference>
<dbReference type="SUPFAM" id="SSF52058">
    <property type="entry name" value="L domain-like"/>
    <property type="match status" value="1"/>
</dbReference>
<dbReference type="EMBL" id="MU089517">
    <property type="protein sequence ID" value="KAF7852279.1"/>
    <property type="molecule type" value="Genomic_DNA"/>
</dbReference>
<sequence>MAEAIVSSLLKLIPDLLKLLKEEWDLGSEAKAELENLKDLIGAIGRFLKKANSKELIDEDLKASMKRMRKFLYDCEDAINDFVKRGNREWDGLCLYIYYHYNRRTFSSEAKSIRKMVQNYKTTLETSNTLSADHAKSSSACHQSLSIAFSVENDDELVGIETAKDQLVRWLTVNNSTPKMIFVHGAQGVGKTSLVGAVLRDQNVRRHFNRYVWIKDLRSCESVEDKAAALMKANVEIWNPKEEHSREILELGEVFRQLWNFKWALILDDAGSAHVFEFLRCFLAQTRPSVLVTTRDSSLASISSAFLDFRKAQSGGIPPDTARNMYDFCNFKLDVLSEVYSSTLFCQKMFLVNDCPPVIKDASKSILEKCGGLPLAILATRNLLIGIQNGLNGTPQSVEWQKLSCRLGEELLSKRDTSGLIQRMTTLRMDHLHDVHACLFYLSIFPLDLDIRCSTLMWLWMAERFIKQKGTKPVQKIAEETIKKLIDHNLIQEGEKTSYGMVRTCKVHNLLHQIIISKSKDDEFAMIVADLEEEWPETIWRLSFHKKVDSMVDSTRVRRLRSLLFFKDVDTETRRELLGQVKRLNVLNLQAPTLISFPEKIFSLIYLRYLSLRGTRVDHIPENIEKLAYLETLDLKDTRVSELPNGILKLKALRHLLVNGITLNPVEGIDPKVGVNAPSRLGDLTSLQNLYLIKLNQVERCTSSGDIHGERLQLPEELRKLGNLRRLGISNLTSKDAGLLCSSIEKLKKLEVLRLIAATDAEVLDLSNVDMSKASSFLQRVHLTGNLATLPEWILSPTSLVKLVLKRSQLTEDSFRHLKKLYCLKHLELQQAFNVSTMTFEASEFQQLCFLGLDRFDKLRSIRVDEGALPNLESLSLARCELLTTEPQVIIRPKKLNYIKLRKMPDIFVIAMEFNEEVHKRMKVEIEEWESGGLEEVLKPRRKRAGRLQNPI</sequence>
<evidence type="ECO:0000259" key="5">
    <source>
        <dbReference type="Pfam" id="PF18052"/>
    </source>
</evidence>
<evidence type="ECO:0000259" key="7">
    <source>
        <dbReference type="Pfam" id="PF23598"/>
    </source>
</evidence>
<dbReference type="Pfam" id="PF00931">
    <property type="entry name" value="NB-ARC"/>
    <property type="match status" value="1"/>
</dbReference>
<dbReference type="Gene3D" id="1.10.8.430">
    <property type="entry name" value="Helical domain of apoptotic protease-activating factors"/>
    <property type="match status" value="1"/>
</dbReference>
<dbReference type="PRINTS" id="PR00364">
    <property type="entry name" value="DISEASERSIST"/>
</dbReference>
<reference evidence="8" key="1">
    <citation type="submission" date="2020-05" db="EMBL/GenBank/DDBJ databases">
        <title>WGS assembly of Corymbia citriodora subspecies variegata.</title>
        <authorList>
            <person name="Barry K."/>
            <person name="Hundley H."/>
            <person name="Shu S."/>
            <person name="Jenkins J."/>
            <person name="Grimwood J."/>
            <person name="Baten A."/>
        </authorList>
    </citation>
    <scope>NUCLEOTIDE SEQUENCE</scope>
    <source>
        <strain evidence="8">CV2-018</strain>
    </source>
</reference>
<comment type="caution">
    <text evidence="8">The sequence shown here is derived from an EMBL/GenBank/DDBJ whole genome shotgun (WGS) entry which is preliminary data.</text>
</comment>
<accession>A0A8T0D1B0</accession>
<dbReference type="InterPro" id="IPR058922">
    <property type="entry name" value="WHD_DRP"/>
</dbReference>
<dbReference type="OrthoDB" id="1658091at2759"/>
<evidence type="ECO:0000256" key="3">
    <source>
        <dbReference type="ARBA" id="ARBA00022821"/>
    </source>
</evidence>
<gene>
    <name evidence="8" type="ORF">BT93_L4573</name>
</gene>
<evidence type="ECO:0000256" key="2">
    <source>
        <dbReference type="ARBA" id="ARBA00022741"/>
    </source>
</evidence>
<dbReference type="GO" id="GO:0098542">
    <property type="term" value="P:defense response to other organism"/>
    <property type="evidence" value="ECO:0007669"/>
    <property type="project" value="TreeGrafter"/>
</dbReference>
<feature type="domain" description="NB-ARC" evidence="4">
    <location>
        <begin position="161"/>
        <end position="305"/>
    </location>
</feature>
<evidence type="ECO:0000256" key="1">
    <source>
        <dbReference type="ARBA" id="ARBA00022737"/>
    </source>
</evidence>
<evidence type="ECO:0000259" key="6">
    <source>
        <dbReference type="Pfam" id="PF23559"/>
    </source>
</evidence>
<feature type="domain" description="Disease resistance N-terminal" evidence="5">
    <location>
        <begin position="12"/>
        <end position="85"/>
    </location>
</feature>
<dbReference type="Pfam" id="PF23598">
    <property type="entry name" value="LRR_14"/>
    <property type="match status" value="1"/>
</dbReference>
<keyword evidence="3" id="KW-0611">Plant defense</keyword>
<dbReference type="PANTHER" id="PTHR23155">
    <property type="entry name" value="DISEASE RESISTANCE PROTEIN RP"/>
    <property type="match status" value="1"/>
</dbReference>
<dbReference type="InterPro" id="IPR042197">
    <property type="entry name" value="Apaf_helical"/>
</dbReference>
<dbReference type="Gene3D" id="3.80.10.10">
    <property type="entry name" value="Ribonuclease Inhibitor"/>
    <property type="match status" value="2"/>
</dbReference>
<dbReference type="Gene3D" id="3.40.50.300">
    <property type="entry name" value="P-loop containing nucleotide triphosphate hydrolases"/>
    <property type="match status" value="1"/>
</dbReference>
<evidence type="ECO:0008006" key="10">
    <source>
        <dbReference type="Google" id="ProtNLM"/>
    </source>
</evidence>
<feature type="domain" description="Disease resistance protein winged helix" evidence="6">
    <location>
        <begin position="444"/>
        <end position="515"/>
    </location>
</feature>
<dbReference type="AlphaFoldDB" id="A0A8T0D1B0"/>
<dbReference type="Proteomes" id="UP000806378">
    <property type="component" value="Unassembled WGS sequence"/>
</dbReference>
<dbReference type="InterPro" id="IPR032675">
    <property type="entry name" value="LRR_dom_sf"/>
</dbReference>
<feature type="domain" description="Disease resistance R13L4/SHOC-2-like LRR" evidence="7">
    <location>
        <begin position="560"/>
        <end position="918"/>
    </location>
</feature>
<dbReference type="InterPro" id="IPR027417">
    <property type="entry name" value="P-loop_NTPase"/>
</dbReference>